<dbReference type="GO" id="GO:0005634">
    <property type="term" value="C:nucleus"/>
    <property type="evidence" value="ECO:0007669"/>
    <property type="project" value="TreeGrafter"/>
</dbReference>
<dbReference type="GO" id="GO:0043066">
    <property type="term" value="P:negative regulation of apoptotic process"/>
    <property type="evidence" value="ECO:0007669"/>
    <property type="project" value="TreeGrafter"/>
</dbReference>
<dbReference type="CDD" id="cd00022">
    <property type="entry name" value="BIR"/>
    <property type="match status" value="1"/>
</dbReference>
<feature type="compositionally biased region" description="Polar residues" evidence="1">
    <location>
        <begin position="411"/>
        <end position="427"/>
    </location>
</feature>
<sequence>MKSIMSYYSFELYAKEGALALKGQPTTRIPLIQSRAKMMVLMAITKKIEENSENGIIQNIDKAVVTHELSTNCTNHTEAEGYSDIHVASTGIAENPDDILILHSATTTRSLTFEEEGLCNNRYFGGGKSSLFLCVGNSKLAQHSGGFLVVQTFYEEQAVAITKANAAISCSSVISDLAYVRDLPLVKAVKIMRGIKENLNQASGSVGTAIVDKFNKVLQQNPGWKVIADILEGQTTSLPELKKEVNIDDLGIQLHRGPKHPKYSTPESRLLTYSHWPRQLTRQTPETLVQAGFYYIGLSDQVRCFHCDGGLSSWDPTDDPFVEHARWFPHCGYITLVRGTQFVKDMLEEHPPVLASSNIGLNRTETNEANQNQVDIIDESSQSLAELVDTVLDIQSNSSQQDTSKVESRDMSQSMSTLHEKNSLATSQDEDEYHSISAVSTRSLELLPAQITYSSQVHKVSTYSGTLLPEVMSTNNPPVLSPGTSTCASKNGLDLDAKASSACLACPDATPLVGYRGSEPALAWRDSGKPLRKTTPSSPERDSNLNLLILGSLAQHETSALANYATEFLALPMKHRKEVTMYHFSWGVLFSASPLAYCLGRYQLSAAGQISQHSKLPPTALGQSVVLSMVAVDPTANTSWSSYASLRDGAEVPPSTPSCSKLGIIQRKPALKKELEDRLDHEDLVAFLQKCEAILQNDTLRELTTKVKDKLSQDAVQWWRYYGRYSNTWEEVCKRIKGHRPQEAHISWTALVNRQQGLISVLVHTKAGMTNSAGDISQTYPQSHFKPLLKHFESLLNSSASQNFKRTSTLNPHKQETIFAELISATKQRKKYEFEKPTLNYMVTLSSPKESYPNRNQLKLYKNNQPKEGDTNFINSLELSNDESLSLELQTSLALSLPTRSEANHNQRKGIKSVPVLSDLHYIIISHHVVEEGTPLHEVTGDPGVLGVLLTTASPRKTSLHEETGGSGVLSVLLTAAPPRKTSLHEGTGGPVVLGMLLIATPPRKTSLHEGTGGHAVLGVVLTTAPPSKTPLYKGTGGHGVLDMVLSAAPPRNILSGFLSIEATSI</sequence>
<evidence type="ECO:0000313" key="2">
    <source>
        <dbReference type="EMBL" id="CAD7575111.1"/>
    </source>
</evidence>
<proteinExistence type="predicted"/>
<dbReference type="GO" id="GO:0051726">
    <property type="term" value="P:regulation of cell cycle"/>
    <property type="evidence" value="ECO:0007669"/>
    <property type="project" value="TreeGrafter"/>
</dbReference>
<dbReference type="SMART" id="SM00238">
    <property type="entry name" value="BIR"/>
    <property type="match status" value="1"/>
</dbReference>
<dbReference type="AlphaFoldDB" id="A0A7R9P9Y8"/>
<dbReference type="InterPro" id="IPR001370">
    <property type="entry name" value="BIR_rpt"/>
</dbReference>
<gene>
    <name evidence="2" type="ORF">TCMB3V08_LOCUS7709</name>
</gene>
<dbReference type="EMBL" id="OE182935">
    <property type="protein sequence ID" value="CAD7575111.1"/>
    <property type="molecule type" value="Genomic_DNA"/>
</dbReference>
<evidence type="ECO:0000256" key="1">
    <source>
        <dbReference type="SAM" id="MobiDB-lite"/>
    </source>
</evidence>
<organism evidence="2">
    <name type="scientific">Timema californicum</name>
    <name type="common">California timema</name>
    <name type="synonym">Walking stick</name>
    <dbReference type="NCBI Taxonomy" id="61474"/>
    <lineage>
        <taxon>Eukaryota</taxon>
        <taxon>Metazoa</taxon>
        <taxon>Ecdysozoa</taxon>
        <taxon>Arthropoda</taxon>
        <taxon>Hexapoda</taxon>
        <taxon>Insecta</taxon>
        <taxon>Pterygota</taxon>
        <taxon>Neoptera</taxon>
        <taxon>Polyneoptera</taxon>
        <taxon>Phasmatodea</taxon>
        <taxon>Timematodea</taxon>
        <taxon>Timematoidea</taxon>
        <taxon>Timematidae</taxon>
        <taxon>Timema</taxon>
    </lineage>
</organism>
<name>A0A7R9P9Y8_TIMCA</name>
<reference evidence="2" key="1">
    <citation type="submission" date="2020-11" db="EMBL/GenBank/DDBJ databases">
        <authorList>
            <person name="Tran Van P."/>
        </authorList>
    </citation>
    <scope>NUCLEOTIDE SEQUENCE</scope>
</reference>
<dbReference type="Gene3D" id="1.10.1170.10">
    <property type="entry name" value="Inhibitor Of Apoptosis Protein (2mihbC-IAP-1), Chain A"/>
    <property type="match status" value="1"/>
</dbReference>
<dbReference type="GO" id="GO:0031398">
    <property type="term" value="P:positive regulation of protein ubiquitination"/>
    <property type="evidence" value="ECO:0007669"/>
    <property type="project" value="TreeGrafter"/>
</dbReference>
<dbReference type="PROSITE" id="PS01282">
    <property type="entry name" value="BIR_REPEAT_1"/>
    <property type="match status" value="1"/>
</dbReference>
<dbReference type="Pfam" id="PF00653">
    <property type="entry name" value="BIR"/>
    <property type="match status" value="1"/>
</dbReference>
<accession>A0A7R9P9Y8</accession>
<dbReference type="InterPro" id="IPR050784">
    <property type="entry name" value="IAP"/>
</dbReference>
<dbReference type="GO" id="GO:0043027">
    <property type="term" value="F:cysteine-type endopeptidase inhibitor activity involved in apoptotic process"/>
    <property type="evidence" value="ECO:0007669"/>
    <property type="project" value="TreeGrafter"/>
</dbReference>
<dbReference type="GO" id="GO:0061630">
    <property type="term" value="F:ubiquitin protein ligase activity"/>
    <property type="evidence" value="ECO:0007669"/>
    <property type="project" value="TreeGrafter"/>
</dbReference>
<dbReference type="SUPFAM" id="SSF57924">
    <property type="entry name" value="Inhibitor of apoptosis (IAP) repeat"/>
    <property type="match status" value="1"/>
</dbReference>
<feature type="region of interest" description="Disordered" evidence="1">
    <location>
        <begin position="395"/>
        <end position="430"/>
    </location>
</feature>
<dbReference type="PROSITE" id="PS50143">
    <property type="entry name" value="BIR_REPEAT_2"/>
    <property type="match status" value="1"/>
</dbReference>
<protein>
    <submittedName>
        <fullName evidence="2">(California timema) hypothetical protein</fullName>
    </submittedName>
</protein>
<dbReference type="PANTHER" id="PTHR10044:SF139">
    <property type="entry name" value="DEATH-ASSOCIATED INHIBITOR OF APOPTOSIS 2"/>
    <property type="match status" value="1"/>
</dbReference>
<dbReference type="PANTHER" id="PTHR10044">
    <property type="entry name" value="INHIBITOR OF APOPTOSIS"/>
    <property type="match status" value="1"/>
</dbReference>
<dbReference type="GO" id="GO:0005737">
    <property type="term" value="C:cytoplasm"/>
    <property type="evidence" value="ECO:0007669"/>
    <property type="project" value="TreeGrafter"/>
</dbReference>